<reference evidence="2" key="1">
    <citation type="journal article" date="2013" name="Nat. Genet.">
        <title>The duck genome and transcriptome provide insight into an avian influenza virus reservoir species.</title>
        <authorList>
            <person name="Huang Y."/>
            <person name="Li Y."/>
            <person name="Burt D.W."/>
            <person name="Chen H."/>
            <person name="Zhang Y."/>
            <person name="Qian W."/>
            <person name="Kim H."/>
            <person name="Gan S."/>
            <person name="Zhao Y."/>
            <person name="Li J."/>
            <person name="Yi K."/>
            <person name="Feng H."/>
            <person name="Zhu P."/>
            <person name="Li B."/>
            <person name="Liu Q."/>
            <person name="Fairley S."/>
            <person name="Magor K.E."/>
            <person name="Du Z."/>
            <person name="Hu X."/>
            <person name="Goodman L."/>
            <person name="Tafer H."/>
            <person name="Vignal A."/>
            <person name="Lee T."/>
            <person name="Kim K.W."/>
            <person name="Sheng Z."/>
            <person name="An Y."/>
            <person name="Searle S."/>
            <person name="Herrero J."/>
            <person name="Groenen M.A."/>
            <person name="Crooijmans R.P."/>
            <person name="Faraut T."/>
            <person name="Cai Q."/>
            <person name="Webster R.G."/>
            <person name="Aldridge J.R."/>
            <person name="Warren W.C."/>
            <person name="Bartschat S."/>
            <person name="Kehr S."/>
            <person name="Marz M."/>
            <person name="Stadler P.F."/>
            <person name="Smith J."/>
            <person name="Kraus R.H."/>
            <person name="Zhao Y."/>
            <person name="Ren L."/>
            <person name="Fei J."/>
            <person name="Morisson M."/>
            <person name="Kaiser P."/>
            <person name="Griffin D.K."/>
            <person name="Rao M."/>
            <person name="Pitel F."/>
            <person name="Wang J."/>
            <person name="Li N."/>
        </authorList>
    </citation>
    <scope>NUCLEOTIDE SEQUENCE [LARGE SCALE GENOMIC DNA]</scope>
</reference>
<gene>
    <name evidence="1" type="ORF">Anapl_05110</name>
</gene>
<dbReference type="AlphaFoldDB" id="R0KWP1"/>
<evidence type="ECO:0000313" key="1">
    <source>
        <dbReference type="EMBL" id="EOA97723.1"/>
    </source>
</evidence>
<keyword evidence="2" id="KW-1185">Reference proteome</keyword>
<dbReference type="EMBL" id="KB743625">
    <property type="protein sequence ID" value="EOA97723.1"/>
    <property type="molecule type" value="Genomic_DNA"/>
</dbReference>
<proteinExistence type="predicted"/>
<protein>
    <submittedName>
        <fullName evidence="1">Uncharacterized protein</fullName>
    </submittedName>
</protein>
<sequence>MYSLGHKTKNAIAQNILSSLRSVCKITKDNTIQNYVSPLEITSHFVAAERKCLNTKNKATEAILEQHSTDQGQPQERKKTSMEGKKTVFLLALCSAAESRGCQRQRIHALVPRADSCSCTTPKQPQWFQDISKCLSRVRPKSQEKSGVLSEGAALHFSGSCHQAFRSTLCMQHEQQLVAPLIQCVAQLLSTADYSTADARRNLPLTSSSQVKFVRKQILACLYSIKYVEAEDLSTILTHTKPSAVSVLKTDTVQRTASPANYAFGVTILTQTSKLWTIKSFLGRDSGRWLPAGQVEQCDSHWQPDASPHAALSFAPAHAQNGKGSWCFARGRDGKLRADPFADGQISGGYTDGTK</sequence>
<accession>R0KWP1</accession>
<evidence type="ECO:0000313" key="2">
    <source>
        <dbReference type="Proteomes" id="UP000296049"/>
    </source>
</evidence>
<organism evidence="1 2">
    <name type="scientific">Anas platyrhynchos</name>
    <name type="common">Mallard</name>
    <name type="synonym">Anas boschas</name>
    <dbReference type="NCBI Taxonomy" id="8839"/>
    <lineage>
        <taxon>Eukaryota</taxon>
        <taxon>Metazoa</taxon>
        <taxon>Chordata</taxon>
        <taxon>Craniata</taxon>
        <taxon>Vertebrata</taxon>
        <taxon>Euteleostomi</taxon>
        <taxon>Archelosauria</taxon>
        <taxon>Archosauria</taxon>
        <taxon>Dinosauria</taxon>
        <taxon>Saurischia</taxon>
        <taxon>Theropoda</taxon>
        <taxon>Coelurosauria</taxon>
        <taxon>Aves</taxon>
        <taxon>Neognathae</taxon>
        <taxon>Galloanserae</taxon>
        <taxon>Anseriformes</taxon>
        <taxon>Anatidae</taxon>
        <taxon>Anatinae</taxon>
        <taxon>Anas</taxon>
    </lineage>
</organism>
<dbReference type="Proteomes" id="UP000296049">
    <property type="component" value="Unassembled WGS sequence"/>
</dbReference>
<name>R0KWP1_ANAPL</name>